<dbReference type="PANTHER" id="PTHR24321:SF8">
    <property type="entry name" value="ESTRADIOL 17-BETA-DEHYDROGENASE 8-RELATED"/>
    <property type="match status" value="1"/>
</dbReference>
<dbReference type="CDD" id="cd05233">
    <property type="entry name" value="SDR_c"/>
    <property type="match status" value="1"/>
</dbReference>
<name>A0A217EEL4_9GAMM</name>
<dbReference type="GO" id="GO:0016491">
    <property type="term" value="F:oxidoreductase activity"/>
    <property type="evidence" value="ECO:0007669"/>
    <property type="project" value="UniProtKB-KW"/>
</dbReference>
<comment type="similarity">
    <text evidence="1">Belongs to the short-chain dehydrogenases/reductases (SDR) family.</text>
</comment>
<keyword evidence="4" id="KW-1185">Reference proteome</keyword>
<dbReference type="PRINTS" id="PR00080">
    <property type="entry name" value="SDRFAMILY"/>
</dbReference>
<dbReference type="InterPro" id="IPR002347">
    <property type="entry name" value="SDR_fam"/>
</dbReference>
<dbReference type="EMBL" id="FZLN01000001">
    <property type="protein sequence ID" value="SNQ28757.1"/>
    <property type="molecule type" value="Genomic_DNA"/>
</dbReference>
<dbReference type="AlphaFoldDB" id="A0A217EEL4"/>
<proteinExistence type="inferred from homology"/>
<dbReference type="Pfam" id="PF13561">
    <property type="entry name" value="adh_short_C2"/>
    <property type="match status" value="1"/>
</dbReference>
<dbReference type="PROSITE" id="PS00061">
    <property type="entry name" value="ADH_SHORT"/>
    <property type="match status" value="1"/>
</dbReference>
<keyword evidence="2" id="KW-0560">Oxidoreductase</keyword>
<evidence type="ECO:0000313" key="3">
    <source>
        <dbReference type="EMBL" id="SNQ28757.1"/>
    </source>
</evidence>
<dbReference type="PRINTS" id="PR00081">
    <property type="entry name" value="GDHRDH"/>
</dbReference>
<sequence>MANLATLQDKKFIVTGAARGLGLAFTQAIAELGAHVVMADILSTLVAEEAQKLKAQGLKVDAFTVDLASGDSIEQCMADAIAVLGGLDGLVNCAALATGVGGKGLSDYDPDLWDRVMQINVKGTWLMSKAAVPHLKSTSNSGRIVNIASDTALWGAPNLMAYVASKGAIIAMTRSMSRELGEFGICVNTVSPGLTLVEATEYVPQHRHDLYVNGRSINRPQMPDDVTGTVVYLLSDLSSFVTGQNIPVNGGFIFN</sequence>
<evidence type="ECO:0000313" key="4">
    <source>
        <dbReference type="Proteomes" id="UP000243463"/>
    </source>
</evidence>
<dbReference type="Gene3D" id="3.40.50.720">
    <property type="entry name" value="NAD(P)-binding Rossmann-like Domain"/>
    <property type="match status" value="1"/>
</dbReference>
<accession>A0A217EEL4</accession>
<dbReference type="InterPro" id="IPR036291">
    <property type="entry name" value="NAD(P)-bd_dom_sf"/>
</dbReference>
<reference evidence="4" key="1">
    <citation type="submission" date="2017-06" db="EMBL/GenBank/DDBJ databases">
        <authorList>
            <person name="Varghese N."/>
            <person name="Submissions S."/>
        </authorList>
    </citation>
    <scope>NUCLEOTIDE SEQUENCE [LARGE SCALE GENOMIC DNA]</scope>
    <source>
        <strain evidence="4">ANC 5114</strain>
    </source>
</reference>
<dbReference type="SUPFAM" id="SSF51735">
    <property type="entry name" value="NAD(P)-binding Rossmann-fold domains"/>
    <property type="match status" value="1"/>
</dbReference>
<dbReference type="RefSeq" id="WP_088822784.1">
    <property type="nucleotide sequence ID" value="NZ_FZLN01000001.1"/>
</dbReference>
<gene>
    <name evidence="3" type="ORF">SAMN05444584_0682</name>
</gene>
<organism evidence="3 4">
    <name type="scientific">Acinetobacter apis</name>
    <dbReference type="NCBI Taxonomy" id="1229165"/>
    <lineage>
        <taxon>Bacteria</taxon>
        <taxon>Pseudomonadati</taxon>
        <taxon>Pseudomonadota</taxon>
        <taxon>Gammaproteobacteria</taxon>
        <taxon>Moraxellales</taxon>
        <taxon>Moraxellaceae</taxon>
        <taxon>Acinetobacter</taxon>
    </lineage>
</organism>
<dbReference type="FunFam" id="3.40.50.720:FF:000084">
    <property type="entry name" value="Short-chain dehydrogenase reductase"/>
    <property type="match status" value="1"/>
</dbReference>
<dbReference type="PANTHER" id="PTHR24321">
    <property type="entry name" value="DEHYDROGENASES, SHORT CHAIN"/>
    <property type="match status" value="1"/>
</dbReference>
<dbReference type="Proteomes" id="UP000243463">
    <property type="component" value="Unassembled WGS sequence"/>
</dbReference>
<evidence type="ECO:0000256" key="2">
    <source>
        <dbReference type="ARBA" id="ARBA00023002"/>
    </source>
</evidence>
<dbReference type="OrthoDB" id="7301144at2"/>
<dbReference type="InterPro" id="IPR020904">
    <property type="entry name" value="Sc_DH/Rdtase_CS"/>
</dbReference>
<protein>
    <submittedName>
        <fullName evidence="3">NAD(P)-dependent dehydrogenase, short-chain alcohol dehydrogenase family</fullName>
    </submittedName>
</protein>
<evidence type="ECO:0000256" key="1">
    <source>
        <dbReference type="ARBA" id="ARBA00006484"/>
    </source>
</evidence>